<reference evidence="7 8" key="1">
    <citation type="submission" date="2018-11" db="EMBL/GenBank/DDBJ databases">
        <authorList>
            <consortium name="Pathogen Informatics"/>
        </authorList>
    </citation>
    <scope>NUCLEOTIDE SEQUENCE [LARGE SCALE GENOMIC DNA]</scope>
    <source>
        <strain>Denwood</strain>
        <strain evidence="8">Zambia</strain>
    </source>
</reference>
<protein>
    <recommendedName>
        <fullName evidence="4">coproporphyrinogen oxidase</fullName>
        <ecNumber evidence="4">1.3.3.3</ecNumber>
    </recommendedName>
</protein>
<dbReference type="GO" id="GO:0006782">
    <property type="term" value="P:protoporphyrinogen IX biosynthetic process"/>
    <property type="evidence" value="ECO:0007669"/>
    <property type="project" value="UniProtKB-UniPathway"/>
</dbReference>
<accession>A0A183PVX3</accession>
<dbReference type="GO" id="GO:0004109">
    <property type="term" value="F:coproporphyrinogen oxidase activity"/>
    <property type="evidence" value="ECO:0007669"/>
    <property type="project" value="UniProtKB-EC"/>
</dbReference>
<keyword evidence="6" id="KW-0627">Porphyrin biosynthesis</keyword>
<keyword evidence="5" id="KW-0560">Oxidoreductase</keyword>
<evidence type="ECO:0000256" key="4">
    <source>
        <dbReference type="ARBA" id="ARBA00012869"/>
    </source>
</evidence>
<dbReference type="PANTHER" id="PTHR10755:SF0">
    <property type="entry name" value="OXYGEN-DEPENDENT COPROPORPHYRINOGEN-III OXIDASE, MITOCHONDRIAL"/>
    <property type="match status" value="1"/>
</dbReference>
<dbReference type="AlphaFoldDB" id="A0A183PVX3"/>
<feature type="non-terminal residue" evidence="7">
    <location>
        <position position="1"/>
    </location>
</feature>
<dbReference type="InterPro" id="IPR001260">
    <property type="entry name" value="Coprogen_oxidase_aer"/>
</dbReference>
<evidence type="ECO:0000313" key="8">
    <source>
        <dbReference type="Proteomes" id="UP000269396"/>
    </source>
</evidence>
<dbReference type="Pfam" id="PF01218">
    <property type="entry name" value="Coprogen_oxidas"/>
    <property type="match status" value="1"/>
</dbReference>
<dbReference type="PANTHER" id="PTHR10755">
    <property type="entry name" value="COPROPORPHYRINOGEN III OXIDASE, MITOCHONDRIAL"/>
    <property type="match status" value="1"/>
</dbReference>
<keyword evidence="8" id="KW-1185">Reference proteome</keyword>
<sequence length="115" mass="13661">SCAEAIIPAYLPIVEKRKHLKYTNKERKFIHCSLLICSYLLFASEWQLVRRGRYVEFNLIYDRGTKFGLATPEARIESILMSLPRYAQWNYCYDNSQDPRNQSLIEVLKNPKEWV</sequence>
<gene>
    <name evidence="7" type="ORF">SMTD_LOCUS18509</name>
</gene>
<organism evidence="7 8">
    <name type="scientific">Schistosoma mattheei</name>
    <dbReference type="NCBI Taxonomy" id="31246"/>
    <lineage>
        <taxon>Eukaryota</taxon>
        <taxon>Metazoa</taxon>
        <taxon>Spiralia</taxon>
        <taxon>Lophotrochozoa</taxon>
        <taxon>Platyhelminthes</taxon>
        <taxon>Trematoda</taxon>
        <taxon>Digenea</taxon>
        <taxon>Strigeidida</taxon>
        <taxon>Schistosomatoidea</taxon>
        <taxon>Schistosomatidae</taxon>
        <taxon>Schistosoma</taxon>
    </lineage>
</organism>
<comment type="similarity">
    <text evidence="2">Belongs to the aerobic coproporphyrinogen-III oxidase family.</text>
</comment>
<evidence type="ECO:0000256" key="6">
    <source>
        <dbReference type="ARBA" id="ARBA00023244"/>
    </source>
</evidence>
<evidence type="ECO:0000256" key="1">
    <source>
        <dbReference type="ARBA" id="ARBA00005168"/>
    </source>
</evidence>
<dbReference type="GO" id="GO:0005737">
    <property type="term" value="C:cytoplasm"/>
    <property type="evidence" value="ECO:0007669"/>
    <property type="project" value="TreeGrafter"/>
</dbReference>
<comment type="subunit">
    <text evidence="3">Homodimer.</text>
</comment>
<dbReference type="UniPathway" id="UPA00251">
    <property type="reaction ID" value="UER00322"/>
</dbReference>
<dbReference type="Proteomes" id="UP000269396">
    <property type="component" value="Unassembled WGS sequence"/>
</dbReference>
<dbReference type="STRING" id="31246.A0A183PVX3"/>
<dbReference type="SUPFAM" id="SSF102886">
    <property type="entry name" value="Coproporphyrinogen III oxidase"/>
    <property type="match status" value="1"/>
</dbReference>
<comment type="pathway">
    <text evidence="1">Porphyrin-containing compound metabolism; protoporphyrin-IX biosynthesis; protoporphyrinogen-IX from coproporphyrinogen-III (O2 route): step 1/1.</text>
</comment>
<proteinExistence type="inferred from homology"/>
<dbReference type="EMBL" id="UZAL01040608">
    <property type="protein sequence ID" value="VDP77277.1"/>
    <property type="molecule type" value="Genomic_DNA"/>
</dbReference>
<dbReference type="InterPro" id="IPR036406">
    <property type="entry name" value="Coprogen_oxidase_aer_sf"/>
</dbReference>
<dbReference type="Gene3D" id="3.40.1500.10">
    <property type="entry name" value="Coproporphyrinogen III oxidase, aerobic"/>
    <property type="match status" value="1"/>
</dbReference>
<evidence type="ECO:0000256" key="2">
    <source>
        <dbReference type="ARBA" id="ARBA00010644"/>
    </source>
</evidence>
<evidence type="ECO:0000256" key="5">
    <source>
        <dbReference type="ARBA" id="ARBA00023002"/>
    </source>
</evidence>
<name>A0A183PVX3_9TREM</name>
<evidence type="ECO:0000256" key="3">
    <source>
        <dbReference type="ARBA" id="ARBA00011738"/>
    </source>
</evidence>
<evidence type="ECO:0000313" key="7">
    <source>
        <dbReference type="EMBL" id="VDP77277.1"/>
    </source>
</evidence>
<dbReference type="EC" id="1.3.3.3" evidence="4"/>
<dbReference type="PRINTS" id="PR00073">
    <property type="entry name" value="COPRGNOXDASE"/>
</dbReference>